<dbReference type="InterPro" id="IPR013230">
    <property type="entry name" value="Peptidase_M15A_C"/>
</dbReference>
<name>A0AAW4NSH9_9BACT</name>
<gene>
    <name evidence="2" type="ORF">KZY68_02010</name>
</gene>
<dbReference type="Proteomes" id="UP001196873">
    <property type="component" value="Unassembled WGS sequence"/>
</dbReference>
<comment type="caution">
    <text evidence="2">The sequence shown here is derived from an EMBL/GenBank/DDBJ whole genome shotgun (WGS) entry which is preliminary data.</text>
</comment>
<proteinExistence type="predicted"/>
<dbReference type="RefSeq" id="WP_219427231.1">
    <property type="nucleotide sequence ID" value="NZ_JABZVA010000019.1"/>
</dbReference>
<accession>A0AAW4NSH9</accession>
<dbReference type="EMBL" id="JAHXRF010000002">
    <property type="protein sequence ID" value="MBW4864813.1"/>
    <property type="molecule type" value="Genomic_DNA"/>
</dbReference>
<sequence>MKNEPIEMYSPHFSKQEMQRSATAIRLGLDNTPDAEAEANLQALCTHVLEPLRARFGRIIVTSAYRSKAVNEALFGEPHSQHLKGEAADIHVSNEEMGRRYFRYIKHVLDFDQLLFEHIMNNGCMWLHVSYCRDSSRNRHKAKELSI</sequence>
<protein>
    <submittedName>
        <fullName evidence="2">Peptidase M15</fullName>
    </submittedName>
</protein>
<feature type="domain" description="Peptidase M15A C-terminal" evidence="1">
    <location>
        <begin position="11"/>
        <end position="108"/>
    </location>
</feature>
<evidence type="ECO:0000313" key="3">
    <source>
        <dbReference type="Proteomes" id="UP001196873"/>
    </source>
</evidence>
<organism evidence="2 3">
    <name type="scientific">Segatella salivae</name>
    <dbReference type="NCBI Taxonomy" id="228604"/>
    <lineage>
        <taxon>Bacteria</taxon>
        <taxon>Pseudomonadati</taxon>
        <taxon>Bacteroidota</taxon>
        <taxon>Bacteroidia</taxon>
        <taxon>Bacteroidales</taxon>
        <taxon>Prevotellaceae</taxon>
        <taxon>Segatella</taxon>
    </lineage>
</organism>
<dbReference type="AlphaFoldDB" id="A0AAW4NSH9"/>
<evidence type="ECO:0000313" key="2">
    <source>
        <dbReference type="EMBL" id="MBW4864813.1"/>
    </source>
</evidence>
<reference evidence="2" key="1">
    <citation type="submission" date="2021-07" db="EMBL/GenBank/DDBJ databases">
        <title>Genomic diversity and antimicrobial resistance of Prevotella spp. isolated from chronic lung disease airways.</title>
        <authorList>
            <person name="Webb K.A."/>
            <person name="Olagoke O.S."/>
            <person name="Baird T."/>
            <person name="Neill J."/>
            <person name="Pham A."/>
            <person name="Wells T.J."/>
            <person name="Ramsay K.A."/>
            <person name="Bell S.C."/>
            <person name="Sarovich D.S."/>
            <person name="Price E.P."/>
        </authorList>
    </citation>
    <scope>NUCLEOTIDE SEQUENCE</scope>
    <source>
        <strain evidence="2">SCHI0047.S.3</strain>
    </source>
</reference>
<dbReference type="Pfam" id="PF08291">
    <property type="entry name" value="Peptidase_M15_3"/>
    <property type="match status" value="1"/>
</dbReference>
<evidence type="ECO:0000259" key="1">
    <source>
        <dbReference type="Pfam" id="PF08291"/>
    </source>
</evidence>